<evidence type="ECO:0000313" key="2">
    <source>
        <dbReference type="EMBL" id="GMT28840.1"/>
    </source>
</evidence>
<feature type="transmembrane region" description="Helical" evidence="1">
    <location>
        <begin position="47"/>
        <end position="69"/>
    </location>
</feature>
<dbReference type="PANTHER" id="PTHR45757">
    <property type="entry name" value="PROTEIN CBG23364-RELATED"/>
    <property type="match status" value="1"/>
</dbReference>
<gene>
    <name evidence="2" type="ORF">PFISCL1PPCAC_20137</name>
</gene>
<reference evidence="2" key="1">
    <citation type="submission" date="2023-10" db="EMBL/GenBank/DDBJ databases">
        <title>Genome assembly of Pristionchus species.</title>
        <authorList>
            <person name="Yoshida K."/>
            <person name="Sommer R.J."/>
        </authorList>
    </citation>
    <scope>NUCLEOTIDE SEQUENCE</scope>
    <source>
        <strain evidence="2">RS5133</strain>
    </source>
</reference>
<feature type="non-terminal residue" evidence="2">
    <location>
        <position position="149"/>
    </location>
</feature>
<dbReference type="Gene3D" id="1.20.1250.20">
    <property type="entry name" value="MFS general substrate transporter like domains"/>
    <property type="match status" value="1"/>
</dbReference>
<name>A0AAV5WDX2_9BILA</name>
<feature type="transmembrane region" description="Helical" evidence="1">
    <location>
        <begin position="22"/>
        <end position="41"/>
    </location>
</feature>
<feature type="transmembrane region" description="Helical" evidence="1">
    <location>
        <begin position="114"/>
        <end position="136"/>
    </location>
</feature>
<dbReference type="InterPro" id="IPR036259">
    <property type="entry name" value="MFS_trans_sf"/>
</dbReference>
<keyword evidence="1" id="KW-1133">Transmembrane helix</keyword>
<comment type="caution">
    <text evidence="2">The sequence shown here is derived from an EMBL/GenBank/DDBJ whole genome shotgun (WGS) entry which is preliminary data.</text>
</comment>
<accession>A0AAV5WDX2</accession>
<dbReference type="GO" id="GO:0016020">
    <property type="term" value="C:membrane"/>
    <property type="evidence" value="ECO:0007669"/>
    <property type="project" value="TreeGrafter"/>
</dbReference>
<keyword evidence="1" id="KW-0472">Membrane</keyword>
<feature type="non-terminal residue" evidence="2">
    <location>
        <position position="1"/>
    </location>
</feature>
<proteinExistence type="predicted"/>
<evidence type="ECO:0008006" key="4">
    <source>
        <dbReference type="Google" id="ProtNLM"/>
    </source>
</evidence>
<dbReference type="EMBL" id="BTSY01000005">
    <property type="protein sequence ID" value="GMT28840.1"/>
    <property type="molecule type" value="Genomic_DNA"/>
</dbReference>
<keyword evidence="3" id="KW-1185">Reference proteome</keyword>
<feature type="transmembrane region" description="Helical" evidence="1">
    <location>
        <begin position="81"/>
        <end position="102"/>
    </location>
</feature>
<protein>
    <recommendedName>
        <fullName evidence="4">Transmembrane protein</fullName>
    </recommendedName>
</protein>
<organism evidence="2 3">
    <name type="scientific">Pristionchus fissidentatus</name>
    <dbReference type="NCBI Taxonomy" id="1538716"/>
    <lineage>
        <taxon>Eukaryota</taxon>
        <taxon>Metazoa</taxon>
        <taxon>Ecdysozoa</taxon>
        <taxon>Nematoda</taxon>
        <taxon>Chromadorea</taxon>
        <taxon>Rhabditida</taxon>
        <taxon>Rhabditina</taxon>
        <taxon>Diplogasteromorpha</taxon>
        <taxon>Diplogasteroidea</taxon>
        <taxon>Neodiplogasteridae</taxon>
        <taxon>Pristionchus</taxon>
    </lineage>
</organism>
<keyword evidence="1" id="KW-0812">Transmembrane</keyword>
<dbReference type="SUPFAM" id="SSF103473">
    <property type="entry name" value="MFS general substrate transporter"/>
    <property type="match status" value="1"/>
</dbReference>
<sequence>AAALKVLPFPQLGKDKLLRVRVYNTISSVIPGLLCISIAFFEPQRNPTVVIVLYTLASSFLGFAGGGFFSAIRYRSGAYSVFVVANVHAVCLISHFFVALLNSLIARNEEYNEWSALFITEGVMLILCNLLFCIFVRTEKAEWSIEGYE</sequence>
<dbReference type="AlphaFoldDB" id="A0AAV5WDX2"/>
<evidence type="ECO:0000256" key="1">
    <source>
        <dbReference type="SAM" id="Phobius"/>
    </source>
</evidence>
<dbReference type="Proteomes" id="UP001432322">
    <property type="component" value="Unassembled WGS sequence"/>
</dbReference>
<evidence type="ECO:0000313" key="3">
    <source>
        <dbReference type="Proteomes" id="UP001432322"/>
    </source>
</evidence>
<dbReference type="PANTHER" id="PTHR45757:SF20">
    <property type="entry name" value="MFS DOMAIN-CONTAINING PROTEIN"/>
    <property type="match status" value="1"/>
</dbReference>